<dbReference type="OrthoDB" id="4762505at2"/>
<dbReference type="RefSeq" id="WP_067999924.1">
    <property type="nucleotide sequence ID" value="NZ_CP015596.1"/>
</dbReference>
<sequence>MRPIALTAGLIAAAALAAPPQASAEQTALETIGMLEAQGYTVNVDRIGSAPLEQCTVTGIRNPQQITQWVSVEDGDHHGGDHHRGTDLVEIVVSQSISVSLDCNRATG</sequence>
<reference evidence="2 3" key="1">
    <citation type="submission" date="2016-05" db="EMBL/GenBank/DDBJ databases">
        <title>Complete genome sequence of a phthalic acid esters degrading Mycobacterium sp. YC-RL4.</title>
        <authorList>
            <person name="Ren L."/>
            <person name="Fan S."/>
            <person name="Ruth N."/>
            <person name="Jia Y."/>
            <person name="Wang J."/>
            <person name="Qiao C."/>
        </authorList>
    </citation>
    <scope>NUCLEOTIDE SEQUENCE [LARGE SCALE GENOMIC DNA]</scope>
    <source>
        <strain evidence="2 3">YC-RL4</strain>
    </source>
</reference>
<dbReference type="Proteomes" id="UP000077143">
    <property type="component" value="Chromosome"/>
</dbReference>
<proteinExistence type="predicted"/>
<protein>
    <recommendedName>
        <fullName evidence="4">DUF732 domain-containing protein</fullName>
    </recommendedName>
</protein>
<name>A0A172US04_9MYCO</name>
<gene>
    <name evidence="2" type="ORF">A7U43_23660</name>
</gene>
<keyword evidence="3" id="KW-1185">Reference proteome</keyword>
<dbReference type="KEGG" id="madi:A7U43_23660"/>
<dbReference type="AlphaFoldDB" id="A0A172US04"/>
<evidence type="ECO:0000256" key="1">
    <source>
        <dbReference type="SAM" id="SignalP"/>
    </source>
</evidence>
<accession>A0A172US04</accession>
<evidence type="ECO:0000313" key="2">
    <source>
        <dbReference type="EMBL" id="ANE81871.1"/>
    </source>
</evidence>
<feature type="signal peptide" evidence="1">
    <location>
        <begin position="1"/>
        <end position="24"/>
    </location>
</feature>
<dbReference type="EMBL" id="CP015596">
    <property type="protein sequence ID" value="ANE81871.1"/>
    <property type="molecule type" value="Genomic_DNA"/>
</dbReference>
<evidence type="ECO:0008006" key="4">
    <source>
        <dbReference type="Google" id="ProtNLM"/>
    </source>
</evidence>
<organism evidence="2 3">
    <name type="scientific">Mycobacterium adipatum</name>
    <dbReference type="NCBI Taxonomy" id="1682113"/>
    <lineage>
        <taxon>Bacteria</taxon>
        <taxon>Bacillati</taxon>
        <taxon>Actinomycetota</taxon>
        <taxon>Actinomycetes</taxon>
        <taxon>Mycobacteriales</taxon>
        <taxon>Mycobacteriaceae</taxon>
        <taxon>Mycobacterium</taxon>
    </lineage>
</organism>
<keyword evidence="1" id="KW-0732">Signal</keyword>
<evidence type="ECO:0000313" key="3">
    <source>
        <dbReference type="Proteomes" id="UP000077143"/>
    </source>
</evidence>
<feature type="chain" id="PRO_5008002334" description="DUF732 domain-containing protein" evidence="1">
    <location>
        <begin position="25"/>
        <end position="108"/>
    </location>
</feature>